<evidence type="ECO:0000256" key="4">
    <source>
        <dbReference type="ARBA" id="ARBA00022692"/>
    </source>
</evidence>
<dbReference type="SUPFAM" id="SSF103473">
    <property type="entry name" value="MFS general substrate transporter"/>
    <property type="match status" value="1"/>
</dbReference>
<evidence type="ECO:0000256" key="8">
    <source>
        <dbReference type="SAM" id="Phobius"/>
    </source>
</evidence>
<dbReference type="InterPro" id="IPR036259">
    <property type="entry name" value="MFS_trans_sf"/>
</dbReference>
<dbReference type="InterPro" id="IPR050814">
    <property type="entry name" value="Myo-inositol_Transporter"/>
</dbReference>
<reference evidence="10" key="1">
    <citation type="submission" date="2020-10" db="EMBL/GenBank/DDBJ databases">
        <title>Unveiling of a novel bifunctional photoreceptor, Dualchrome1, isolated from a cosmopolitan green alga.</title>
        <authorList>
            <person name="Suzuki S."/>
            <person name="Kawachi M."/>
        </authorList>
    </citation>
    <scope>NUCLEOTIDE SEQUENCE</scope>
    <source>
        <strain evidence="10">NIES 2893</strain>
    </source>
</reference>
<comment type="similarity">
    <text evidence="2">Belongs to the major facilitator superfamily. Sugar transporter (TC 2.A.1.1) family.</text>
</comment>
<dbReference type="AlphaFoldDB" id="A0A830H9R1"/>
<feature type="transmembrane region" description="Helical" evidence="8">
    <location>
        <begin position="488"/>
        <end position="506"/>
    </location>
</feature>
<comment type="subcellular location">
    <subcellularLocation>
        <location evidence="1">Membrane</location>
        <topology evidence="1">Multi-pass membrane protein</topology>
    </subcellularLocation>
</comment>
<name>A0A830H9R1_9CHLO</name>
<evidence type="ECO:0000313" key="11">
    <source>
        <dbReference type="Proteomes" id="UP000660262"/>
    </source>
</evidence>
<organism evidence="10 11">
    <name type="scientific">Pycnococcus provasolii</name>
    <dbReference type="NCBI Taxonomy" id="41880"/>
    <lineage>
        <taxon>Eukaryota</taxon>
        <taxon>Viridiplantae</taxon>
        <taxon>Chlorophyta</taxon>
        <taxon>Pseudoscourfieldiophyceae</taxon>
        <taxon>Pseudoscourfieldiales</taxon>
        <taxon>Pycnococcaceae</taxon>
        <taxon>Pycnococcus</taxon>
    </lineage>
</organism>
<dbReference type="PRINTS" id="PR00171">
    <property type="entry name" value="SUGRTRNSPORT"/>
</dbReference>
<dbReference type="PROSITE" id="PS00217">
    <property type="entry name" value="SUGAR_TRANSPORT_2"/>
    <property type="match status" value="1"/>
</dbReference>
<feature type="compositionally biased region" description="Low complexity" evidence="7">
    <location>
        <begin position="555"/>
        <end position="570"/>
    </location>
</feature>
<feature type="transmembrane region" description="Helical" evidence="8">
    <location>
        <begin position="91"/>
        <end position="112"/>
    </location>
</feature>
<evidence type="ECO:0000256" key="5">
    <source>
        <dbReference type="ARBA" id="ARBA00022989"/>
    </source>
</evidence>
<evidence type="ECO:0000313" key="10">
    <source>
        <dbReference type="EMBL" id="GHP03725.1"/>
    </source>
</evidence>
<keyword evidence="6 8" id="KW-0472">Membrane</keyword>
<keyword evidence="5 8" id="KW-1133">Transmembrane helix</keyword>
<keyword evidence="11" id="KW-1185">Reference proteome</keyword>
<feature type="transmembrane region" description="Helical" evidence="8">
    <location>
        <begin position="421"/>
        <end position="446"/>
    </location>
</feature>
<proteinExistence type="inferred from homology"/>
<gene>
    <name evidence="10" type="ORF">PPROV_000248000</name>
</gene>
<feature type="transmembrane region" description="Helical" evidence="8">
    <location>
        <begin position="118"/>
        <end position="136"/>
    </location>
</feature>
<dbReference type="Proteomes" id="UP000660262">
    <property type="component" value="Unassembled WGS sequence"/>
</dbReference>
<dbReference type="Gene3D" id="1.20.1250.20">
    <property type="entry name" value="MFS general substrate transporter like domains"/>
    <property type="match status" value="1"/>
</dbReference>
<dbReference type="GO" id="GO:0022857">
    <property type="term" value="F:transmembrane transporter activity"/>
    <property type="evidence" value="ECO:0007669"/>
    <property type="project" value="InterPro"/>
</dbReference>
<evidence type="ECO:0000256" key="6">
    <source>
        <dbReference type="ARBA" id="ARBA00023136"/>
    </source>
</evidence>
<dbReference type="InterPro" id="IPR003663">
    <property type="entry name" value="Sugar/inositol_transpt"/>
</dbReference>
<dbReference type="EMBL" id="BNJQ01000006">
    <property type="protein sequence ID" value="GHP03725.1"/>
    <property type="molecule type" value="Genomic_DNA"/>
</dbReference>
<feature type="transmembrane region" description="Helical" evidence="8">
    <location>
        <begin position="329"/>
        <end position="349"/>
    </location>
</feature>
<comment type="caution">
    <text evidence="10">The sequence shown here is derived from an EMBL/GenBank/DDBJ whole genome shotgun (WGS) entry which is preliminary data.</text>
</comment>
<feature type="transmembrane region" description="Helical" evidence="8">
    <location>
        <begin position="396"/>
        <end position="415"/>
    </location>
</feature>
<feature type="domain" description="Major facilitator superfamily (MFS) profile" evidence="9">
    <location>
        <begin position="23"/>
        <end position="510"/>
    </location>
</feature>
<dbReference type="PANTHER" id="PTHR48020">
    <property type="entry name" value="PROTON MYO-INOSITOL COTRANSPORTER"/>
    <property type="match status" value="1"/>
</dbReference>
<feature type="transmembrane region" description="Helical" evidence="8">
    <location>
        <begin position="148"/>
        <end position="169"/>
    </location>
</feature>
<dbReference type="InterPro" id="IPR020846">
    <property type="entry name" value="MFS_dom"/>
</dbReference>
<dbReference type="PROSITE" id="PS50850">
    <property type="entry name" value="MFS"/>
    <property type="match status" value="1"/>
</dbReference>
<feature type="transmembrane region" description="Helical" evidence="8">
    <location>
        <begin position="175"/>
        <end position="197"/>
    </location>
</feature>
<accession>A0A830H9R1</accession>
<dbReference type="OrthoDB" id="5296287at2759"/>
<evidence type="ECO:0000256" key="1">
    <source>
        <dbReference type="ARBA" id="ARBA00004141"/>
    </source>
</evidence>
<dbReference type="Pfam" id="PF00083">
    <property type="entry name" value="Sugar_tr"/>
    <property type="match status" value="2"/>
</dbReference>
<evidence type="ECO:0000256" key="2">
    <source>
        <dbReference type="ARBA" id="ARBA00010992"/>
    </source>
</evidence>
<evidence type="ECO:0000256" key="7">
    <source>
        <dbReference type="SAM" id="MobiDB-lite"/>
    </source>
</evidence>
<dbReference type="PROSITE" id="PS00216">
    <property type="entry name" value="SUGAR_TRANSPORT_1"/>
    <property type="match status" value="1"/>
</dbReference>
<protein>
    <recommendedName>
        <fullName evidence="9">Major facilitator superfamily (MFS) profile domain-containing protein</fullName>
    </recommendedName>
</protein>
<sequence>MSTSSPPPPLATLPSRRAMAVRSVVLASLGGLLFGYDLGFVGGALDSMGSDLELTTVGKEGVVASAKFGAAFGSLLGGATLVALGRRTSLALSALPYTVGPAIMLVAPNVYVMVVGRWVTGLGVGISSVASPCYLCETATPEARGTLVACYEVAIAVGFLVATATDYAFSNVSHGWRYLVCIGLPPAVALPLAMVALPESPRWLIMRGEMRRALRAIEWLRGASPPPGWDAHTPRRPTATQIPAVDGVDVSHCTWVNDELLEIWDSVERFERMQQLSSGSRASDPAAPAPPRHLPFSSSAWYSTCGALLSNARAVARLLRTGAGPERRGLLIACTLAFFNQMCASTSIIVYVQELAHLAGVTSSASRNLIASAVAASKLVGVMFGLWAVDRLGRRPLLLFGSSVGAAALLVLAVGSSLGNVALLVTFACAFTFTFYSSWGTVYWVLSSELFTTETRGAGQGLATALMYIFGSTSSMMFLSVAKSAMGLYPFAFVMLTSLVFVFLCVPETRGLTLEEVMEKLAVGGGGATKWTDNELAAVSEDGQPTSEGDSSRLVAAGATSSTSAVYSKT</sequence>
<dbReference type="InterPro" id="IPR005828">
    <property type="entry name" value="MFS_sugar_transport-like"/>
</dbReference>
<keyword evidence="3" id="KW-0813">Transport</keyword>
<dbReference type="PANTHER" id="PTHR48020:SF12">
    <property type="entry name" value="PROTON MYO-INOSITOL COTRANSPORTER"/>
    <property type="match status" value="1"/>
</dbReference>
<dbReference type="InterPro" id="IPR005829">
    <property type="entry name" value="Sugar_transporter_CS"/>
</dbReference>
<evidence type="ECO:0000259" key="9">
    <source>
        <dbReference type="PROSITE" id="PS50850"/>
    </source>
</evidence>
<feature type="region of interest" description="Disordered" evidence="7">
    <location>
        <begin position="540"/>
        <end position="570"/>
    </location>
</feature>
<feature type="transmembrane region" description="Helical" evidence="8">
    <location>
        <begin position="458"/>
        <end position="482"/>
    </location>
</feature>
<dbReference type="GO" id="GO:0016020">
    <property type="term" value="C:membrane"/>
    <property type="evidence" value="ECO:0007669"/>
    <property type="project" value="UniProtKB-SubCell"/>
</dbReference>
<evidence type="ECO:0000256" key="3">
    <source>
        <dbReference type="ARBA" id="ARBA00022448"/>
    </source>
</evidence>
<feature type="transmembrane region" description="Helical" evidence="8">
    <location>
        <begin position="24"/>
        <end position="45"/>
    </location>
</feature>
<keyword evidence="4 8" id="KW-0812">Transmembrane</keyword>
<feature type="transmembrane region" description="Helical" evidence="8">
    <location>
        <begin position="65"/>
        <end position="84"/>
    </location>
</feature>
<feature type="transmembrane region" description="Helical" evidence="8">
    <location>
        <begin position="369"/>
        <end position="389"/>
    </location>
</feature>